<dbReference type="EMBL" id="FN654288">
    <property type="protein sequence ID" value="CBY30932.1"/>
    <property type="molecule type" value="Genomic_DNA"/>
</dbReference>
<dbReference type="Proteomes" id="UP000011014">
    <property type="component" value="Unassembled WGS sequence"/>
</dbReference>
<dbReference type="AlphaFoldDB" id="E4Y5N2"/>
<accession>E4Y5N2</accession>
<gene>
    <name evidence="1" type="ORF">GSOID_T00018879001</name>
</gene>
<proteinExistence type="predicted"/>
<organism evidence="1">
    <name type="scientific">Oikopleura dioica</name>
    <name type="common">Tunicate</name>
    <dbReference type="NCBI Taxonomy" id="34765"/>
    <lineage>
        <taxon>Eukaryota</taxon>
        <taxon>Metazoa</taxon>
        <taxon>Chordata</taxon>
        <taxon>Tunicata</taxon>
        <taxon>Appendicularia</taxon>
        <taxon>Copelata</taxon>
        <taxon>Oikopleuridae</taxon>
        <taxon>Oikopleura</taxon>
    </lineage>
</organism>
<sequence length="319" mass="35476">MKLFGTFFLASANAEERGACMAQVRETIEANPIINGEWDCERTGKDAVNCSAKCNSGAIYGLRRSPYISAKDCDSENKRFKTNLERSELVCDEGPEFKCEAKMNELLETATIENGLWKCEKLAGGAKYRCEGSCNSGNRFRGNGQKREIKMVNCRSNSPNTSFVGFSGEPLACRNYVDWCDELAASFEIVNGSMAKTSGGRYNAHYKTICNDGRQVNKYSCTGNSNSGFPFFKRLSGAHVNSSNTDRICATNCDESALDEMYPLGAGAWNCELNKRKTSKNCKATCENGPKRFAFDMHCNEWGWHRVEKNEDAPETCDE</sequence>
<reference evidence="1" key="1">
    <citation type="journal article" date="2010" name="Science">
        <title>Plasticity of animal genome architecture unmasked by rapid evolution of a pelagic tunicate.</title>
        <authorList>
            <person name="Denoeud F."/>
            <person name="Henriet S."/>
            <person name="Mungpakdee S."/>
            <person name="Aury J.M."/>
            <person name="Da Silva C."/>
            <person name="Brinkmann H."/>
            <person name="Mikhaleva J."/>
            <person name="Olsen L.C."/>
            <person name="Jubin C."/>
            <person name="Canestro C."/>
            <person name="Bouquet J.M."/>
            <person name="Danks G."/>
            <person name="Poulain J."/>
            <person name="Campsteijn C."/>
            <person name="Adamski M."/>
            <person name="Cross I."/>
            <person name="Yadetie F."/>
            <person name="Muffato M."/>
            <person name="Louis A."/>
            <person name="Butcher S."/>
            <person name="Tsagkogeorga G."/>
            <person name="Konrad A."/>
            <person name="Singh S."/>
            <person name="Jensen M.F."/>
            <person name="Cong E.H."/>
            <person name="Eikeseth-Otteraa H."/>
            <person name="Noel B."/>
            <person name="Anthouard V."/>
            <person name="Porcel B.M."/>
            <person name="Kachouri-Lafond R."/>
            <person name="Nishino A."/>
            <person name="Ugolini M."/>
            <person name="Chourrout P."/>
            <person name="Nishida H."/>
            <person name="Aasland R."/>
            <person name="Huzurbazar S."/>
            <person name="Westhof E."/>
            <person name="Delsuc F."/>
            <person name="Lehrach H."/>
            <person name="Reinhardt R."/>
            <person name="Weissenbach J."/>
            <person name="Roy S.W."/>
            <person name="Artiguenave F."/>
            <person name="Postlethwait J.H."/>
            <person name="Manak J.R."/>
            <person name="Thompson E.M."/>
            <person name="Jaillon O."/>
            <person name="Du Pasquier L."/>
            <person name="Boudinot P."/>
            <person name="Liberles D.A."/>
            <person name="Volff J.N."/>
            <person name="Philippe H."/>
            <person name="Lenhard B."/>
            <person name="Roest Crollius H."/>
            <person name="Wincker P."/>
            <person name="Chourrout D."/>
        </authorList>
    </citation>
    <scope>NUCLEOTIDE SEQUENCE [LARGE SCALE GENOMIC DNA]</scope>
</reference>
<protein>
    <submittedName>
        <fullName evidence="1">Uncharacterized protein</fullName>
    </submittedName>
</protein>
<name>E4Y5N2_OIKDI</name>
<evidence type="ECO:0000313" key="1">
    <source>
        <dbReference type="EMBL" id="CBY30932.1"/>
    </source>
</evidence>